<dbReference type="FunFam" id="1.10.287.130:FF:000001">
    <property type="entry name" value="Two-component sensor histidine kinase"/>
    <property type="match status" value="1"/>
</dbReference>
<dbReference type="Pfam" id="PF02518">
    <property type="entry name" value="HATPase_c"/>
    <property type="match status" value="1"/>
</dbReference>
<dbReference type="GO" id="GO:0005886">
    <property type="term" value="C:plasma membrane"/>
    <property type="evidence" value="ECO:0007669"/>
    <property type="project" value="UniProtKB-SubCell"/>
</dbReference>
<keyword evidence="17" id="KW-0175">Coiled coil</keyword>
<keyword evidence="12" id="KW-0902">Two-component regulatory system</keyword>
<evidence type="ECO:0000256" key="7">
    <source>
        <dbReference type="ARBA" id="ARBA00022692"/>
    </source>
</evidence>
<dbReference type="GO" id="GO:0000155">
    <property type="term" value="F:phosphorelay sensor kinase activity"/>
    <property type="evidence" value="ECO:0007669"/>
    <property type="project" value="InterPro"/>
</dbReference>
<evidence type="ECO:0000256" key="18">
    <source>
        <dbReference type="SAM" id="Phobius"/>
    </source>
</evidence>
<evidence type="ECO:0000256" key="8">
    <source>
        <dbReference type="ARBA" id="ARBA00022741"/>
    </source>
</evidence>
<dbReference type="EMBL" id="VSDO01000003">
    <property type="protein sequence ID" value="TYA12381.1"/>
    <property type="molecule type" value="Genomic_DNA"/>
</dbReference>
<evidence type="ECO:0000313" key="21">
    <source>
        <dbReference type="EMBL" id="TYA12381.1"/>
    </source>
</evidence>
<name>A0A5D0CR24_9BACL</name>
<evidence type="ECO:0000256" key="3">
    <source>
        <dbReference type="ARBA" id="ARBA00012438"/>
    </source>
</evidence>
<evidence type="ECO:0000256" key="2">
    <source>
        <dbReference type="ARBA" id="ARBA00004651"/>
    </source>
</evidence>
<dbReference type="InterPro" id="IPR005467">
    <property type="entry name" value="His_kinase_dom"/>
</dbReference>
<proteinExistence type="predicted"/>
<dbReference type="InterPro" id="IPR003660">
    <property type="entry name" value="HAMP_dom"/>
</dbReference>
<evidence type="ECO:0000256" key="14">
    <source>
        <dbReference type="ARBA" id="ARBA00023136"/>
    </source>
</evidence>
<dbReference type="PRINTS" id="PR00344">
    <property type="entry name" value="BCTRLSENSOR"/>
</dbReference>
<dbReference type="RefSeq" id="WP_148454061.1">
    <property type="nucleotide sequence ID" value="NZ_VSDO01000003.1"/>
</dbReference>
<evidence type="ECO:0000256" key="4">
    <source>
        <dbReference type="ARBA" id="ARBA00022475"/>
    </source>
</evidence>
<dbReference type="InterPro" id="IPR004358">
    <property type="entry name" value="Sig_transdc_His_kin-like_C"/>
</dbReference>
<dbReference type="Gene3D" id="1.10.287.130">
    <property type="match status" value="1"/>
</dbReference>
<comment type="caution">
    <text evidence="21">The sequence shown here is derived from an EMBL/GenBank/DDBJ whole genome shotgun (WGS) entry which is preliminary data.</text>
</comment>
<feature type="transmembrane region" description="Helical" evidence="18">
    <location>
        <begin position="9"/>
        <end position="32"/>
    </location>
</feature>
<gene>
    <name evidence="21" type="ORF">FRY98_16945</name>
</gene>
<evidence type="ECO:0000256" key="12">
    <source>
        <dbReference type="ARBA" id="ARBA00023012"/>
    </source>
</evidence>
<evidence type="ECO:0000256" key="5">
    <source>
        <dbReference type="ARBA" id="ARBA00022553"/>
    </source>
</evidence>
<dbReference type="PROSITE" id="PS50109">
    <property type="entry name" value="HIS_KIN"/>
    <property type="match status" value="1"/>
</dbReference>
<dbReference type="InterPro" id="IPR036890">
    <property type="entry name" value="HATPase_C_sf"/>
</dbReference>
<keyword evidence="7 18" id="KW-0812">Transmembrane</keyword>
<dbReference type="SMART" id="SM00304">
    <property type="entry name" value="HAMP"/>
    <property type="match status" value="1"/>
</dbReference>
<evidence type="ECO:0000256" key="1">
    <source>
        <dbReference type="ARBA" id="ARBA00000085"/>
    </source>
</evidence>
<keyword evidence="10" id="KW-0067">ATP-binding</keyword>
<dbReference type="Gene3D" id="6.10.340.10">
    <property type="match status" value="1"/>
</dbReference>
<comment type="function">
    <text evidence="15">Member of the two-component regulatory system HssS/HssR involved in intracellular heme homeostasis and tempering of staphylococcal virulence. HssS functions as a heme sensor histidine kinase which is autophosphorylated at a histidine residue and transfers its phosphate group to an aspartate residue of HssR. HssR/HssS activates the expression of hrtAB, an efflux pump, in response to extracellular heme, hemin, hemoglobin or blood.</text>
</comment>
<accession>A0A5D0CR24</accession>
<keyword evidence="14 18" id="KW-0472">Membrane</keyword>
<dbReference type="OrthoDB" id="9813151at2"/>
<dbReference type="InterPro" id="IPR050398">
    <property type="entry name" value="HssS/ArlS-like"/>
</dbReference>
<feature type="domain" description="HAMP" evidence="20">
    <location>
        <begin position="177"/>
        <end position="229"/>
    </location>
</feature>
<keyword evidence="11 18" id="KW-1133">Transmembrane helix</keyword>
<dbReference type="SUPFAM" id="SSF47384">
    <property type="entry name" value="Homodimeric domain of signal transducing histidine kinase"/>
    <property type="match status" value="1"/>
</dbReference>
<dbReference type="InterPro" id="IPR036097">
    <property type="entry name" value="HisK_dim/P_sf"/>
</dbReference>
<comment type="subcellular location">
    <subcellularLocation>
        <location evidence="2">Cell membrane</location>
        <topology evidence="2">Multi-pass membrane protein</topology>
    </subcellularLocation>
</comment>
<comment type="catalytic activity">
    <reaction evidence="1">
        <text>ATP + protein L-histidine = ADP + protein N-phospho-L-histidine.</text>
        <dbReference type="EC" id="2.7.13.3"/>
    </reaction>
</comment>
<evidence type="ECO:0000256" key="10">
    <source>
        <dbReference type="ARBA" id="ARBA00022840"/>
    </source>
</evidence>
<dbReference type="Gene3D" id="3.30.565.10">
    <property type="entry name" value="Histidine kinase-like ATPase, C-terminal domain"/>
    <property type="match status" value="1"/>
</dbReference>
<dbReference type="Pfam" id="PF00672">
    <property type="entry name" value="HAMP"/>
    <property type="match status" value="1"/>
</dbReference>
<evidence type="ECO:0000259" key="19">
    <source>
        <dbReference type="PROSITE" id="PS50109"/>
    </source>
</evidence>
<evidence type="ECO:0000256" key="13">
    <source>
        <dbReference type="ARBA" id="ARBA00023026"/>
    </source>
</evidence>
<dbReference type="SMART" id="SM00387">
    <property type="entry name" value="HATPase_c"/>
    <property type="match status" value="1"/>
</dbReference>
<dbReference type="InterPro" id="IPR003661">
    <property type="entry name" value="HisK_dim/P_dom"/>
</dbReference>
<evidence type="ECO:0000256" key="17">
    <source>
        <dbReference type="SAM" id="Coils"/>
    </source>
</evidence>
<keyword evidence="5" id="KW-0597">Phosphoprotein</keyword>
<dbReference type="SUPFAM" id="SSF55874">
    <property type="entry name" value="ATPase domain of HSP90 chaperone/DNA topoisomerase II/histidine kinase"/>
    <property type="match status" value="1"/>
</dbReference>
<feature type="coiled-coil region" evidence="17">
    <location>
        <begin position="210"/>
        <end position="237"/>
    </location>
</feature>
<keyword evidence="9" id="KW-0418">Kinase</keyword>
<evidence type="ECO:0000259" key="20">
    <source>
        <dbReference type="PROSITE" id="PS50885"/>
    </source>
</evidence>
<organism evidence="21 22">
    <name type="scientific">Paenibacillus faecis</name>
    <dbReference type="NCBI Taxonomy" id="862114"/>
    <lineage>
        <taxon>Bacteria</taxon>
        <taxon>Bacillati</taxon>
        <taxon>Bacillota</taxon>
        <taxon>Bacilli</taxon>
        <taxon>Bacillales</taxon>
        <taxon>Paenibacillaceae</taxon>
        <taxon>Paenibacillus</taxon>
    </lineage>
</organism>
<dbReference type="Proteomes" id="UP000325218">
    <property type="component" value="Unassembled WGS sequence"/>
</dbReference>
<feature type="transmembrane region" description="Helical" evidence="18">
    <location>
        <begin position="156"/>
        <end position="183"/>
    </location>
</feature>
<keyword evidence="6" id="KW-0808">Transferase</keyword>
<dbReference type="SUPFAM" id="SSF158472">
    <property type="entry name" value="HAMP domain-like"/>
    <property type="match status" value="1"/>
</dbReference>
<evidence type="ECO:0000256" key="6">
    <source>
        <dbReference type="ARBA" id="ARBA00022679"/>
    </source>
</evidence>
<dbReference type="SMART" id="SM00388">
    <property type="entry name" value="HisKA"/>
    <property type="match status" value="1"/>
</dbReference>
<keyword evidence="8" id="KW-0547">Nucleotide-binding</keyword>
<keyword evidence="4" id="KW-1003">Cell membrane</keyword>
<protein>
    <recommendedName>
        <fullName evidence="16">Heme sensor protein HssS</fullName>
        <ecNumber evidence="3">2.7.13.3</ecNumber>
    </recommendedName>
</protein>
<dbReference type="PANTHER" id="PTHR45528:SF11">
    <property type="entry name" value="HISTIDINE KINASE"/>
    <property type="match status" value="1"/>
</dbReference>
<dbReference type="EC" id="2.7.13.3" evidence="3"/>
<keyword evidence="22" id="KW-1185">Reference proteome</keyword>
<evidence type="ECO:0000256" key="11">
    <source>
        <dbReference type="ARBA" id="ARBA00022989"/>
    </source>
</evidence>
<dbReference type="AlphaFoldDB" id="A0A5D0CR24"/>
<dbReference type="CDD" id="cd00082">
    <property type="entry name" value="HisKA"/>
    <property type="match status" value="1"/>
</dbReference>
<dbReference type="GO" id="GO:0005524">
    <property type="term" value="F:ATP binding"/>
    <property type="evidence" value="ECO:0007669"/>
    <property type="project" value="UniProtKB-KW"/>
</dbReference>
<dbReference type="PANTHER" id="PTHR45528">
    <property type="entry name" value="SENSOR HISTIDINE KINASE CPXA"/>
    <property type="match status" value="1"/>
</dbReference>
<dbReference type="InterPro" id="IPR003594">
    <property type="entry name" value="HATPase_dom"/>
</dbReference>
<dbReference type="PROSITE" id="PS50885">
    <property type="entry name" value="HAMP"/>
    <property type="match status" value="1"/>
</dbReference>
<dbReference type="CDD" id="cd00075">
    <property type="entry name" value="HATPase"/>
    <property type="match status" value="1"/>
</dbReference>
<evidence type="ECO:0000313" key="22">
    <source>
        <dbReference type="Proteomes" id="UP000325218"/>
    </source>
</evidence>
<reference evidence="21 22" key="1">
    <citation type="submission" date="2019-08" db="EMBL/GenBank/DDBJ databases">
        <title>Genome sequencing of Paenibacillus faecis DSM 23593(T).</title>
        <authorList>
            <person name="Kook J.-K."/>
            <person name="Park S.-N."/>
            <person name="Lim Y.K."/>
        </authorList>
    </citation>
    <scope>NUCLEOTIDE SEQUENCE [LARGE SCALE GENOMIC DNA]</scope>
    <source>
        <strain evidence="21 22">DSM 23593</strain>
    </source>
</reference>
<evidence type="ECO:0000256" key="15">
    <source>
        <dbReference type="ARBA" id="ARBA00037219"/>
    </source>
</evidence>
<dbReference type="Pfam" id="PF00512">
    <property type="entry name" value="HisKA"/>
    <property type="match status" value="1"/>
</dbReference>
<dbReference type="FunFam" id="3.30.565.10:FF:000006">
    <property type="entry name" value="Sensor histidine kinase WalK"/>
    <property type="match status" value="1"/>
</dbReference>
<sequence length="459" mass="52284">MIKSLYIRIVLMFLTAIIVSLLASAMITGYVYQQSVTKQTQTYLIHLGESMVRIFERAGFDNRALVMDDIKELIHSISFEIYNENFNRETYGYQAGSTSFVKKDQVERVLQGETVQGETRDDNMFVGLRFEHQGHKYALFIQPGPSNQFGYPINNIILTMIGIVLIGGSLFFTAEATFLILPLRKMTEATKRMARGDFSTNLKVRRKDELGVLVKNFDEMRQQLQQMEQMRQDFVSNVSHEIQSPLTSIRGFAKALKDETLDAKDRDRYLDIIIAESERMSRMGDNLLNLASLESEHHPFHPEAFRLDEQIRQIVVGFEPQWSAKSIDIDLHLPAVVIKGDRDGLNQVWTNLLGNSLKFTPEGGCISILLRREVHKVVVTIKDSGIGISEEDLPHIFERFYKADRSRNRTQGGNGLGLAIVKKMIDLHRGRIHVQSRPGQGTTFAVTLPYYGLKPPKEV</sequence>
<evidence type="ECO:0000256" key="16">
    <source>
        <dbReference type="ARBA" id="ARBA00040841"/>
    </source>
</evidence>
<dbReference type="CDD" id="cd06225">
    <property type="entry name" value="HAMP"/>
    <property type="match status" value="1"/>
</dbReference>
<feature type="domain" description="Histidine kinase" evidence="19">
    <location>
        <begin position="237"/>
        <end position="452"/>
    </location>
</feature>
<keyword evidence="13" id="KW-0843">Virulence</keyword>
<evidence type="ECO:0000256" key="9">
    <source>
        <dbReference type="ARBA" id="ARBA00022777"/>
    </source>
</evidence>